<evidence type="ECO:0000313" key="3">
    <source>
        <dbReference type="EMBL" id="GHP07547.1"/>
    </source>
</evidence>
<dbReference type="AlphaFoldDB" id="A0A830HRE7"/>
<gene>
    <name evidence="3" type="ORF">PPROV_000628900</name>
</gene>
<dbReference type="Proteomes" id="UP000660262">
    <property type="component" value="Unassembled WGS sequence"/>
</dbReference>
<dbReference type="SUPFAM" id="SSF53474">
    <property type="entry name" value="alpha/beta-Hydrolases"/>
    <property type="match status" value="1"/>
</dbReference>
<feature type="compositionally biased region" description="Pro residues" evidence="1">
    <location>
        <begin position="139"/>
        <end position="148"/>
    </location>
</feature>
<dbReference type="InterPro" id="IPR002921">
    <property type="entry name" value="Fungal_lipase-type"/>
</dbReference>
<dbReference type="PANTHER" id="PTHR45856:SF25">
    <property type="entry name" value="FUNGAL LIPASE-LIKE DOMAIN-CONTAINING PROTEIN"/>
    <property type="match status" value="1"/>
</dbReference>
<dbReference type="Gene3D" id="3.40.50.1820">
    <property type="entry name" value="alpha/beta hydrolase"/>
    <property type="match status" value="1"/>
</dbReference>
<accession>A0A830HRE7</accession>
<evidence type="ECO:0000313" key="4">
    <source>
        <dbReference type="Proteomes" id="UP000660262"/>
    </source>
</evidence>
<reference evidence="3" key="1">
    <citation type="submission" date="2020-10" db="EMBL/GenBank/DDBJ databases">
        <title>Unveiling of a novel bifunctional photoreceptor, Dualchrome1, isolated from a cosmopolitan green alga.</title>
        <authorList>
            <person name="Suzuki S."/>
            <person name="Kawachi M."/>
        </authorList>
    </citation>
    <scope>NUCLEOTIDE SEQUENCE</scope>
    <source>
        <strain evidence="3">NIES 2893</strain>
    </source>
</reference>
<feature type="domain" description="Fungal lipase-type" evidence="2">
    <location>
        <begin position="189"/>
        <end position="343"/>
    </location>
</feature>
<evidence type="ECO:0000259" key="2">
    <source>
        <dbReference type="Pfam" id="PF01764"/>
    </source>
</evidence>
<name>A0A830HRE7_9CHLO</name>
<dbReference type="GO" id="GO:0006629">
    <property type="term" value="P:lipid metabolic process"/>
    <property type="evidence" value="ECO:0007669"/>
    <property type="project" value="InterPro"/>
</dbReference>
<sequence>MVSRSKGSGGGAAVVPPSMISQLSSATTAAFDLDDYEKEEDNEHTTTVVQTTVSVSSDQRHSKQGGHNAAGKHYEHWPEYDIALRFAHHSSVAYCHDDTSLLAWNCSRCSFAPSFVPTPPNGTATNMQRWPWPHRGREPPPPPPPPPNQQGDATFRTDEAIYDSIRNVFGYTGEYQGAIRPGGRSHPVVVSFRGTQSTSLRNWISDLRFFRLDFDWPVVNITNGTAGMRVHSGFFHAWNATQLKPNVTQSVVKMLNASVPTDSRELHITGHSLGAAIATFCAVDLATMLASIPGFEHVPVYLWTYGSPRVGNAKFALFVEKLLSHRSMRMTHHKDIVPSLPPEYLGFHHVSREVWQHPMQLPPISPTITSRTIYEICDGSGEDLACHDGQCLMGLCHSVSDHLMYFNQVQLSGGSC</sequence>
<dbReference type="EMBL" id="BNJQ01000017">
    <property type="protein sequence ID" value="GHP07547.1"/>
    <property type="molecule type" value="Genomic_DNA"/>
</dbReference>
<evidence type="ECO:0000256" key="1">
    <source>
        <dbReference type="SAM" id="MobiDB-lite"/>
    </source>
</evidence>
<dbReference type="Pfam" id="PF01764">
    <property type="entry name" value="Lipase_3"/>
    <property type="match status" value="1"/>
</dbReference>
<dbReference type="OrthoDB" id="426718at2759"/>
<dbReference type="InterPro" id="IPR029058">
    <property type="entry name" value="AB_hydrolase_fold"/>
</dbReference>
<comment type="caution">
    <text evidence="3">The sequence shown here is derived from an EMBL/GenBank/DDBJ whole genome shotgun (WGS) entry which is preliminary data.</text>
</comment>
<keyword evidence="4" id="KW-1185">Reference proteome</keyword>
<protein>
    <recommendedName>
        <fullName evidence="2">Fungal lipase-type domain-containing protein</fullName>
    </recommendedName>
</protein>
<dbReference type="CDD" id="cd00519">
    <property type="entry name" value="Lipase_3"/>
    <property type="match status" value="1"/>
</dbReference>
<dbReference type="InterPro" id="IPR051218">
    <property type="entry name" value="Sec_MonoDiacylglyc_Lipase"/>
</dbReference>
<dbReference type="PANTHER" id="PTHR45856">
    <property type="entry name" value="ALPHA/BETA-HYDROLASES SUPERFAMILY PROTEIN"/>
    <property type="match status" value="1"/>
</dbReference>
<proteinExistence type="predicted"/>
<organism evidence="3 4">
    <name type="scientific">Pycnococcus provasolii</name>
    <dbReference type="NCBI Taxonomy" id="41880"/>
    <lineage>
        <taxon>Eukaryota</taxon>
        <taxon>Viridiplantae</taxon>
        <taxon>Chlorophyta</taxon>
        <taxon>Pseudoscourfieldiophyceae</taxon>
        <taxon>Pseudoscourfieldiales</taxon>
        <taxon>Pycnococcaceae</taxon>
        <taxon>Pycnococcus</taxon>
    </lineage>
</organism>
<feature type="region of interest" description="Disordered" evidence="1">
    <location>
        <begin position="118"/>
        <end position="153"/>
    </location>
</feature>